<evidence type="ECO:0000313" key="2">
    <source>
        <dbReference type="EMBL" id="MDI1232400.1"/>
    </source>
</evidence>
<dbReference type="AlphaFoldDB" id="A0AA43Q691"/>
<sequence length="515" mass="55854">MYQFKKKAIITGILLACAQTASAGTDVFFNPLTQSAAVAQIPNHVNELNSPWQVPTGVSYENLTSLHEIEADPSQSTVRVPSLSAGASMTDMSAFDPSGRYIFLPHETQYGAGLTRYDRETDKAVNLFRGDMGGQTGNWTNDFGALDPATWTPANTLLVGEEWSGQGRLFEVTNPMADVENGETVIVNELHSIPNVSHEGLRFNHDGSALYFVDEDRSGSVYKFVPSVHGDYSKGQSFVLRVENYTGSPVAQAGAYPDNNPSERSGSATWVAMTDINGVKLTTADPFDNETRGGRAVADELNGTPFRRPEDVEVGYLKNGHEVLYFTATEELAAYSVEELGHGKAMVRLFADESTLKNLGQASTTGQINSPDNLAQDALGNIYMVEDAPNGDNVGGDIWFLRDTNNDGIAESVDHFMSLQVKGAENTGMIFNPANPTQFIINVQHPESTADQDNGMGDATWLIDINNVVAPLCAADSADKREHAHNDHDGKNRTVKTCNNSDATNFIKKLTKASQ</sequence>
<dbReference type="InterPro" id="IPR008557">
    <property type="entry name" value="PhoX"/>
</dbReference>
<evidence type="ECO:0000256" key="1">
    <source>
        <dbReference type="SAM" id="SignalP"/>
    </source>
</evidence>
<protein>
    <submittedName>
        <fullName evidence="2">DUF839 domain-containing protein</fullName>
    </submittedName>
</protein>
<dbReference type="EMBL" id="JAQSDF010000082">
    <property type="protein sequence ID" value="MDI1232400.1"/>
    <property type="molecule type" value="Genomic_DNA"/>
</dbReference>
<dbReference type="SUPFAM" id="SSF75011">
    <property type="entry name" value="3-carboxy-cis,cis-mucoante lactonizing enzyme"/>
    <property type="match status" value="1"/>
</dbReference>
<dbReference type="PANTHER" id="PTHR35399:SF2">
    <property type="entry name" value="DUF839 DOMAIN-CONTAINING PROTEIN"/>
    <property type="match status" value="1"/>
</dbReference>
<organism evidence="2 3">
    <name type="scientific">Candidatus Methylobacter titanis</name>
    <dbReference type="NCBI Taxonomy" id="3053457"/>
    <lineage>
        <taxon>Bacteria</taxon>
        <taxon>Pseudomonadati</taxon>
        <taxon>Pseudomonadota</taxon>
        <taxon>Gammaproteobacteria</taxon>
        <taxon>Methylococcales</taxon>
        <taxon>Methylococcaceae</taxon>
        <taxon>Methylobacter</taxon>
    </lineage>
</organism>
<dbReference type="Pfam" id="PF05787">
    <property type="entry name" value="PhoX"/>
    <property type="match status" value="1"/>
</dbReference>
<accession>A0AA43Q691</accession>
<comment type="caution">
    <text evidence="2">The sequence shown here is derived from an EMBL/GenBank/DDBJ whole genome shotgun (WGS) entry which is preliminary data.</text>
</comment>
<keyword evidence="1" id="KW-0732">Signal</keyword>
<keyword evidence="3" id="KW-1185">Reference proteome</keyword>
<reference evidence="2" key="1">
    <citation type="submission" date="2023-01" db="EMBL/GenBank/DDBJ databases">
        <title>Biogeochemical cycle of methane in antarctic sediments.</title>
        <authorList>
            <person name="Roldan D.M."/>
            <person name="Menes R.J."/>
        </authorList>
    </citation>
    <scope>NUCLEOTIDE SEQUENCE [LARGE SCALE GENOMIC DNA]</scope>
    <source>
        <strain evidence="2">K-2018 MAG008</strain>
    </source>
</reference>
<dbReference type="PANTHER" id="PTHR35399">
    <property type="entry name" value="SLR8030 PROTEIN"/>
    <property type="match status" value="1"/>
</dbReference>
<dbReference type="Proteomes" id="UP001160519">
    <property type="component" value="Unassembled WGS sequence"/>
</dbReference>
<proteinExistence type="predicted"/>
<feature type="chain" id="PRO_5041389276" evidence="1">
    <location>
        <begin position="24"/>
        <end position="515"/>
    </location>
</feature>
<gene>
    <name evidence="2" type="ORF">PSU93_14775</name>
</gene>
<evidence type="ECO:0000313" key="3">
    <source>
        <dbReference type="Proteomes" id="UP001160519"/>
    </source>
</evidence>
<feature type="signal peptide" evidence="1">
    <location>
        <begin position="1"/>
        <end position="23"/>
    </location>
</feature>
<name>A0AA43Q691_9GAMM</name>